<dbReference type="Proteomes" id="UP001595925">
    <property type="component" value="Unassembled WGS sequence"/>
</dbReference>
<dbReference type="EMBL" id="JBHSJG010000086">
    <property type="protein sequence ID" value="MFC4990605.1"/>
    <property type="molecule type" value="Genomic_DNA"/>
</dbReference>
<evidence type="ECO:0000259" key="2">
    <source>
        <dbReference type="Pfam" id="PF25912"/>
    </source>
</evidence>
<dbReference type="InterPro" id="IPR058270">
    <property type="entry name" value="DUF7964"/>
</dbReference>
<dbReference type="RefSeq" id="WP_224830446.1">
    <property type="nucleotide sequence ID" value="NZ_JAIVEF010000073.1"/>
</dbReference>
<comment type="caution">
    <text evidence="3">The sequence shown here is derived from an EMBL/GenBank/DDBJ whole genome shotgun (WGS) entry which is preliminary data.</text>
</comment>
<accession>A0ABD5QLI8</accession>
<dbReference type="AlphaFoldDB" id="A0ABD5QLI8"/>
<evidence type="ECO:0000313" key="4">
    <source>
        <dbReference type="Proteomes" id="UP001595925"/>
    </source>
</evidence>
<reference evidence="3 4" key="1">
    <citation type="journal article" date="2019" name="Int. J. Syst. Evol. Microbiol.">
        <title>The Global Catalogue of Microorganisms (GCM) 10K type strain sequencing project: providing services to taxonomists for standard genome sequencing and annotation.</title>
        <authorList>
            <consortium name="The Broad Institute Genomics Platform"/>
            <consortium name="The Broad Institute Genome Sequencing Center for Infectious Disease"/>
            <person name="Wu L."/>
            <person name="Ma J."/>
        </authorList>
    </citation>
    <scope>NUCLEOTIDE SEQUENCE [LARGE SCALE GENOMIC DNA]</scope>
    <source>
        <strain evidence="3 4">CGMCC 1.15824</strain>
    </source>
</reference>
<organism evidence="3 4">
    <name type="scientific">Saliphagus infecundisoli</name>
    <dbReference type="NCBI Taxonomy" id="1849069"/>
    <lineage>
        <taxon>Archaea</taxon>
        <taxon>Methanobacteriati</taxon>
        <taxon>Methanobacteriota</taxon>
        <taxon>Stenosarchaea group</taxon>
        <taxon>Halobacteria</taxon>
        <taxon>Halobacteriales</taxon>
        <taxon>Natrialbaceae</taxon>
        <taxon>Saliphagus</taxon>
    </lineage>
</organism>
<dbReference type="Pfam" id="PF25912">
    <property type="entry name" value="DUF7964"/>
    <property type="match status" value="1"/>
</dbReference>
<sequence length="115" mass="13083">MVEEGSLAESLPDRPLRNTERDALERHGRIQSIMPQDIKFDPEHGEIMDTALFIGDDWVTAVTYEAGHGWKVIYKSDMDDNILADGYLRSEELYDEHPIQQGMDAMNAVASEDEE</sequence>
<gene>
    <name evidence="3" type="ORF">ACFPFO_23235</name>
</gene>
<protein>
    <recommendedName>
        <fullName evidence="2">DUF7964 domain-containing protein</fullName>
    </recommendedName>
</protein>
<evidence type="ECO:0000313" key="3">
    <source>
        <dbReference type="EMBL" id="MFC4990605.1"/>
    </source>
</evidence>
<evidence type="ECO:0000256" key="1">
    <source>
        <dbReference type="SAM" id="MobiDB-lite"/>
    </source>
</evidence>
<proteinExistence type="predicted"/>
<feature type="compositionally biased region" description="Basic and acidic residues" evidence="1">
    <location>
        <begin position="11"/>
        <end position="28"/>
    </location>
</feature>
<feature type="region of interest" description="Disordered" evidence="1">
    <location>
        <begin position="1"/>
        <end position="28"/>
    </location>
</feature>
<keyword evidence="4" id="KW-1185">Reference proteome</keyword>
<feature type="domain" description="DUF7964" evidence="2">
    <location>
        <begin position="8"/>
        <end position="92"/>
    </location>
</feature>
<name>A0ABD5QLI8_9EURY</name>